<evidence type="ECO:0000313" key="14">
    <source>
        <dbReference type="Proteomes" id="UP001149074"/>
    </source>
</evidence>
<evidence type="ECO:0000256" key="3">
    <source>
        <dbReference type="ARBA" id="ARBA00009000"/>
    </source>
</evidence>
<dbReference type="Pfam" id="PF00128">
    <property type="entry name" value="Alpha-amylase"/>
    <property type="match status" value="1"/>
</dbReference>
<dbReference type="GO" id="GO:0043169">
    <property type="term" value="F:cation binding"/>
    <property type="evidence" value="ECO:0007669"/>
    <property type="project" value="InterPro"/>
</dbReference>
<keyword evidence="14" id="KW-1185">Reference proteome</keyword>
<dbReference type="OrthoDB" id="196493at2759"/>
<dbReference type="GO" id="GO:0005737">
    <property type="term" value="C:cytoplasm"/>
    <property type="evidence" value="ECO:0007669"/>
    <property type="project" value="TreeGrafter"/>
</dbReference>
<keyword evidence="6" id="KW-0328">Glycosyltransferase</keyword>
<dbReference type="InterPro" id="IPR014756">
    <property type="entry name" value="Ig_E-set"/>
</dbReference>
<gene>
    <name evidence="13" type="ORF">N7532_005734</name>
</gene>
<evidence type="ECO:0000256" key="10">
    <source>
        <dbReference type="ARBA" id="ARBA00049618"/>
    </source>
</evidence>
<dbReference type="Gene3D" id="2.60.40.10">
    <property type="entry name" value="Immunoglobulins"/>
    <property type="match status" value="1"/>
</dbReference>
<comment type="function">
    <text evidence="10">Glycogen-branching enzyme participates in the glycogen biosynthetic process along with glycogenin and glycogen synthase. Generates alpha-1,6-glucosidic branches from alpha-1,4-linked glucose chains, to increase solubility of the glycogen polymer.</text>
</comment>
<dbReference type="GO" id="GO:0005978">
    <property type="term" value="P:glycogen biosynthetic process"/>
    <property type="evidence" value="ECO:0007669"/>
    <property type="project" value="UniProtKB-KW"/>
</dbReference>
<dbReference type="SUPFAM" id="SSF51445">
    <property type="entry name" value="(Trans)glycosidases"/>
    <property type="match status" value="1"/>
</dbReference>
<dbReference type="PANTHER" id="PTHR43651:SF3">
    <property type="entry name" value="1,4-ALPHA-GLUCAN-BRANCHING ENZYME"/>
    <property type="match status" value="1"/>
</dbReference>
<protein>
    <recommendedName>
        <fullName evidence="5">1,4-alpha-glucan-branching enzyme</fullName>
        <ecNumber evidence="4">2.4.1.18</ecNumber>
    </recommendedName>
    <alternativeName>
        <fullName evidence="9">Glycogen-branching enzyme</fullName>
    </alternativeName>
</protein>
<evidence type="ECO:0000256" key="1">
    <source>
        <dbReference type="ARBA" id="ARBA00000826"/>
    </source>
</evidence>
<dbReference type="InterPro" id="IPR006048">
    <property type="entry name" value="A-amylase/branching_C"/>
</dbReference>
<dbReference type="InterPro" id="IPR037439">
    <property type="entry name" value="Branching_enzy"/>
</dbReference>
<dbReference type="EC" id="2.4.1.18" evidence="4"/>
<feature type="active site" description="Nucleophile" evidence="11">
    <location>
        <position position="361"/>
    </location>
</feature>
<reference evidence="13" key="1">
    <citation type="submission" date="2022-11" db="EMBL/GenBank/DDBJ databases">
        <authorList>
            <person name="Petersen C."/>
        </authorList>
    </citation>
    <scope>NUCLEOTIDE SEQUENCE</scope>
    <source>
        <strain evidence="13">IBT 30761</strain>
    </source>
</reference>
<reference evidence="13" key="2">
    <citation type="journal article" date="2023" name="IMA Fungus">
        <title>Comparative genomic study of the Penicillium genus elucidates a diverse pangenome and 15 lateral gene transfer events.</title>
        <authorList>
            <person name="Petersen C."/>
            <person name="Sorensen T."/>
            <person name="Nielsen M.R."/>
            <person name="Sondergaard T.E."/>
            <person name="Sorensen J.L."/>
            <person name="Fitzpatrick D.A."/>
            <person name="Frisvad J.C."/>
            <person name="Nielsen K.L."/>
        </authorList>
    </citation>
    <scope>NUCLEOTIDE SEQUENCE</scope>
    <source>
        <strain evidence="13">IBT 30761</strain>
    </source>
</reference>
<comment type="similarity">
    <text evidence="3">Belongs to the glycosyl hydrolase 13 family. GlgB subfamily.</text>
</comment>
<dbReference type="SUPFAM" id="SSF81296">
    <property type="entry name" value="E set domains"/>
    <property type="match status" value="1"/>
</dbReference>
<keyword evidence="7" id="KW-0808">Transferase</keyword>
<evidence type="ECO:0000256" key="6">
    <source>
        <dbReference type="ARBA" id="ARBA00022676"/>
    </source>
</evidence>
<dbReference type="AlphaFoldDB" id="A0A9W9FEF9"/>
<dbReference type="FunFam" id="3.20.20.80:FF:000001">
    <property type="entry name" value="1,4-alpha-glucan branching enzyme"/>
    <property type="match status" value="1"/>
</dbReference>
<proteinExistence type="inferred from homology"/>
<dbReference type="PIRSF" id="PIRSF000463">
    <property type="entry name" value="GlgB"/>
    <property type="match status" value="1"/>
</dbReference>
<dbReference type="Gene3D" id="3.20.20.80">
    <property type="entry name" value="Glycosidases"/>
    <property type="match status" value="1"/>
</dbReference>
<dbReference type="GO" id="GO:0003844">
    <property type="term" value="F:1,4-alpha-glucan branching enzyme activity"/>
    <property type="evidence" value="ECO:0007669"/>
    <property type="project" value="UniProtKB-EC"/>
</dbReference>
<dbReference type="Gene3D" id="2.60.40.1180">
    <property type="entry name" value="Golgi alpha-mannosidase II"/>
    <property type="match status" value="1"/>
</dbReference>
<dbReference type="CDD" id="cd02854">
    <property type="entry name" value="E_set_GBE_euk_N"/>
    <property type="match status" value="1"/>
</dbReference>
<dbReference type="PANTHER" id="PTHR43651">
    <property type="entry name" value="1,4-ALPHA-GLUCAN-BRANCHING ENZYME"/>
    <property type="match status" value="1"/>
</dbReference>
<feature type="active site" description="Proton donor" evidence="11">
    <location>
        <position position="416"/>
    </location>
</feature>
<evidence type="ECO:0000256" key="5">
    <source>
        <dbReference type="ARBA" id="ARBA00020932"/>
    </source>
</evidence>
<dbReference type="FunFam" id="2.60.40.1180:FF:000003">
    <property type="entry name" value="1,4-alpha-glucan-branching enzyme, chloroplastic/amyloplastic"/>
    <property type="match status" value="1"/>
</dbReference>
<dbReference type="InterPro" id="IPR004193">
    <property type="entry name" value="Glyco_hydro_13_N"/>
</dbReference>
<name>A0A9W9FEF9_9EURO</name>
<comment type="catalytic activity">
    <reaction evidence="1">
        <text>Transfers a segment of a (1-&gt;4)-alpha-D-glucan chain to a primary hydroxy group in a similar glucan chain.</text>
        <dbReference type="EC" id="2.4.1.18"/>
    </reaction>
</comment>
<evidence type="ECO:0000256" key="11">
    <source>
        <dbReference type="PIRSR" id="PIRSR000463-1"/>
    </source>
</evidence>
<dbReference type="SUPFAM" id="SSF51011">
    <property type="entry name" value="Glycosyl hydrolase domain"/>
    <property type="match status" value="1"/>
</dbReference>
<evidence type="ECO:0000256" key="7">
    <source>
        <dbReference type="ARBA" id="ARBA00022679"/>
    </source>
</evidence>
<dbReference type="EMBL" id="JAPQKI010000005">
    <property type="protein sequence ID" value="KAJ5098733.1"/>
    <property type="molecule type" value="Genomic_DNA"/>
</dbReference>
<evidence type="ECO:0000256" key="8">
    <source>
        <dbReference type="ARBA" id="ARBA00023056"/>
    </source>
</evidence>
<evidence type="ECO:0000256" key="2">
    <source>
        <dbReference type="ARBA" id="ARBA00004964"/>
    </source>
</evidence>
<keyword evidence="8" id="KW-0320">Glycogen biosynthesis</keyword>
<dbReference type="Pfam" id="PF02922">
    <property type="entry name" value="CBM_48"/>
    <property type="match status" value="1"/>
</dbReference>
<comment type="pathway">
    <text evidence="2">Glycan biosynthesis; glycogen biosynthesis.</text>
</comment>
<dbReference type="SMART" id="SM00642">
    <property type="entry name" value="Aamy"/>
    <property type="match status" value="1"/>
</dbReference>
<dbReference type="GeneID" id="81357207"/>
<dbReference type="Pfam" id="PF02806">
    <property type="entry name" value="Alpha-amylase_C"/>
    <property type="match status" value="1"/>
</dbReference>
<comment type="caution">
    <text evidence="13">The sequence shown here is derived from an EMBL/GenBank/DDBJ whole genome shotgun (WGS) entry which is preliminary data.</text>
</comment>
<dbReference type="InterPro" id="IPR013783">
    <property type="entry name" value="Ig-like_fold"/>
</dbReference>
<dbReference type="GO" id="GO:0004553">
    <property type="term" value="F:hydrolase activity, hydrolyzing O-glycosyl compounds"/>
    <property type="evidence" value="ECO:0007669"/>
    <property type="project" value="InterPro"/>
</dbReference>
<dbReference type="FunFam" id="2.60.40.10:FF:000250">
    <property type="entry name" value="1,4-alpha-glucan-branching enzyme, chloroplastic/amyloplastic"/>
    <property type="match status" value="1"/>
</dbReference>
<dbReference type="InterPro" id="IPR006047">
    <property type="entry name" value="GH13_cat_dom"/>
</dbReference>
<organism evidence="13 14">
    <name type="scientific">Penicillium argentinense</name>
    <dbReference type="NCBI Taxonomy" id="1131581"/>
    <lineage>
        <taxon>Eukaryota</taxon>
        <taxon>Fungi</taxon>
        <taxon>Dikarya</taxon>
        <taxon>Ascomycota</taxon>
        <taxon>Pezizomycotina</taxon>
        <taxon>Eurotiomycetes</taxon>
        <taxon>Eurotiomycetidae</taxon>
        <taxon>Eurotiales</taxon>
        <taxon>Aspergillaceae</taxon>
        <taxon>Penicillium</taxon>
    </lineage>
</organism>
<dbReference type="RefSeq" id="XP_056474387.1">
    <property type="nucleotide sequence ID" value="XM_056618228.1"/>
</dbReference>
<sequence>MADQAIHAAKAASVPDGTGVLQLDPWLEPHRSVLKHRFSLVEKWAKDIEASEGGLDQFSKGYETFGLIAQPNGDITYKEWAPNAKEASLVGDFNNWDVNANQMTKDNYGVWDVTVPSKGGVAAIPHDSKIKASLSLLLAGDKLQITMVLPSGERIYRVPAWIKRVVQDLSVSPVYDAVFWNPPANERYSFKHSRPKKPQSLRIYEAHVGISSPENKVATYKEFTKNMLPRISSLGYNAIQLMAIMEHAYYASFGYQVNNFFAASSRYGSPEDLKELIDTAHSLGLVVLLDVVHSHASKNVDDGINMFDGTDHLYFHEGGKGRHDLWDSRLFNYGNHEVLRFLLSNLRFWMEEYQFDGFRFDGVTSMLYTHHGIGTGFSGGYHEYFGPAVDEEGVTYLTLANEMLHQLYPECITVAEDVSGMPALCLPHSLGGVGFDYRLGMAIPDMYIKLLKEKSDDEWDIGNLAHTLTNRRHGEKTIAYAESHDQALVGDKSLMMWLCDKEMYTHMSVLTDFTPIIERGMALHKMIRLVTHGLGGEGYLNFEGNEFGHPEWLDFPREGNNNSFWYARRQLNLTEDNLLRYRFLNNFDSAMQHTEAKYGWLHATQAYISLKNESDKVLVFERAGLLWIFNFNPTQSFTDYRVGVDVAGTYRIVLDTDDKDFGGLGRNVKETRFFTTDLPWNGRSNFVQVYIPTRTALVLALESTL</sequence>
<dbReference type="CDD" id="cd11321">
    <property type="entry name" value="AmyAc_bac_euk_BE"/>
    <property type="match status" value="1"/>
</dbReference>
<evidence type="ECO:0000313" key="13">
    <source>
        <dbReference type="EMBL" id="KAJ5098733.1"/>
    </source>
</evidence>
<feature type="domain" description="Glycosyl hydrolase family 13 catalytic" evidence="12">
    <location>
        <begin position="207"/>
        <end position="530"/>
    </location>
</feature>
<evidence type="ECO:0000256" key="9">
    <source>
        <dbReference type="ARBA" id="ARBA00031979"/>
    </source>
</evidence>
<accession>A0A9W9FEF9</accession>
<dbReference type="InterPro" id="IPR017853">
    <property type="entry name" value="GH"/>
</dbReference>
<dbReference type="Proteomes" id="UP001149074">
    <property type="component" value="Unassembled WGS sequence"/>
</dbReference>
<evidence type="ECO:0000256" key="4">
    <source>
        <dbReference type="ARBA" id="ARBA00012541"/>
    </source>
</evidence>
<dbReference type="InterPro" id="IPR013780">
    <property type="entry name" value="Glyco_hydro_b"/>
</dbReference>
<evidence type="ECO:0000259" key="12">
    <source>
        <dbReference type="SMART" id="SM00642"/>
    </source>
</evidence>